<evidence type="ECO:0000313" key="1">
    <source>
        <dbReference type="EMBL" id="SDP85635.1"/>
    </source>
</evidence>
<dbReference type="AlphaFoldDB" id="A0A1H0W580"/>
<organism evidence="1 2">
    <name type="scientific">Litchfieldia salsa</name>
    <dbReference type="NCBI Taxonomy" id="930152"/>
    <lineage>
        <taxon>Bacteria</taxon>
        <taxon>Bacillati</taxon>
        <taxon>Bacillota</taxon>
        <taxon>Bacilli</taxon>
        <taxon>Bacillales</taxon>
        <taxon>Bacillaceae</taxon>
        <taxon>Litchfieldia</taxon>
    </lineage>
</organism>
<dbReference type="EMBL" id="FNJU01000009">
    <property type="protein sequence ID" value="SDP85635.1"/>
    <property type="molecule type" value="Genomic_DNA"/>
</dbReference>
<dbReference type="Pfam" id="PF21172">
    <property type="entry name" value="CueP"/>
    <property type="match status" value="1"/>
</dbReference>
<proteinExistence type="predicted"/>
<dbReference type="NCBIfam" id="NF038094">
    <property type="entry name" value="CueP_fam"/>
    <property type="match status" value="1"/>
</dbReference>
<dbReference type="Gene3D" id="2.60.40.3700">
    <property type="match status" value="1"/>
</dbReference>
<reference evidence="2" key="1">
    <citation type="submission" date="2016-10" db="EMBL/GenBank/DDBJ databases">
        <authorList>
            <person name="Varghese N."/>
            <person name="Submissions S."/>
        </authorList>
    </citation>
    <scope>NUCLEOTIDE SEQUENCE [LARGE SCALE GENOMIC DNA]</scope>
    <source>
        <strain evidence="2">IBRC-M10078</strain>
    </source>
</reference>
<keyword evidence="2" id="KW-1185">Reference proteome</keyword>
<dbReference type="STRING" id="930152.SAMN05216565_10953"/>
<evidence type="ECO:0000313" key="2">
    <source>
        <dbReference type="Proteomes" id="UP000199159"/>
    </source>
</evidence>
<name>A0A1H0W580_9BACI</name>
<gene>
    <name evidence="1" type="ORF">SAMN05216565_10953</name>
</gene>
<dbReference type="Proteomes" id="UP000199159">
    <property type="component" value="Unassembled WGS sequence"/>
</dbReference>
<sequence length="72" mass="8253">MVEEEFDVYIEDEDGNVVVDKKMKSYANGFIDLWLPRNQTYNTKIEHNGKTVESEISTFDGDGTCVTTMQLL</sequence>
<dbReference type="InterPro" id="IPR047808">
    <property type="entry name" value="CueP-like"/>
</dbReference>
<protein>
    <submittedName>
        <fullName evidence="1">Uncharacterized protein</fullName>
    </submittedName>
</protein>
<accession>A0A1H0W580</accession>